<accession>A0ABX0SWY2</accession>
<evidence type="ECO:0000313" key="2">
    <source>
        <dbReference type="Proteomes" id="UP000754495"/>
    </source>
</evidence>
<dbReference type="Proteomes" id="UP000754495">
    <property type="component" value="Unassembled WGS sequence"/>
</dbReference>
<sequence>MSYLEISTSVAEIRSLFDRVASTGTDLTNLLTSAASTHSSVVGGDTEMSAFGDDELGERFKPSYRDLEEGAATGSTNLCSVFSPTKAGQFFQAMAELGDELSKLGGGGRAAIDEQMSAELDNVAALGKTYHA</sequence>
<organism evidence="1 2">
    <name type="scientific">Amycolatopsis viridis</name>
    <dbReference type="NCBI Taxonomy" id="185678"/>
    <lineage>
        <taxon>Bacteria</taxon>
        <taxon>Bacillati</taxon>
        <taxon>Actinomycetota</taxon>
        <taxon>Actinomycetes</taxon>
        <taxon>Pseudonocardiales</taxon>
        <taxon>Pseudonocardiaceae</taxon>
        <taxon>Amycolatopsis</taxon>
    </lineage>
</organism>
<name>A0ABX0SWY2_9PSEU</name>
<protein>
    <submittedName>
        <fullName evidence="1">Uncharacterized protein</fullName>
    </submittedName>
</protein>
<dbReference type="RefSeq" id="WP_167117245.1">
    <property type="nucleotide sequence ID" value="NZ_JAANOU010000001.1"/>
</dbReference>
<proteinExistence type="predicted"/>
<keyword evidence="2" id="KW-1185">Reference proteome</keyword>
<dbReference type="EMBL" id="JAANOU010000001">
    <property type="protein sequence ID" value="NIH81468.1"/>
    <property type="molecule type" value="Genomic_DNA"/>
</dbReference>
<evidence type="ECO:0000313" key="1">
    <source>
        <dbReference type="EMBL" id="NIH81468.1"/>
    </source>
</evidence>
<reference evidence="1 2" key="1">
    <citation type="submission" date="2020-03" db="EMBL/GenBank/DDBJ databases">
        <title>Sequencing the genomes of 1000 actinobacteria strains.</title>
        <authorList>
            <person name="Klenk H.-P."/>
        </authorList>
    </citation>
    <scope>NUCLEOTIDE SEQUENCE [LARGE SCALE GENOMIC DNA]</scope>
    <source>
        <strain evidence="1 2">DSM 45668</strain>
    </source>
</reference>
<gene>
    <name evidence="1" type="ORF">FHX46_003998</name>
</gene>
<comment type="caution">
    <text evidence="1">The sequence shown here is derived from an EMBL/GenBank/DDBJ whole genome shotgun (WGS) entry which is preliminary data.</text>
</comment>